<dbReference type="Proteomes" id="UP000654918">
    <property type="component" value="Unassembled WGS sequence"/>
</dbReference>
<dbReference type="SUPFAM" id="SSF56300">
    <property type="entry name" value="Metallo-dependent phosphatases"/>
    <property type="match status" value="1"/>
</dbReference>
<comment type="caution">
    <text evidence="1">The sequence shown here is derived from an EMBL/GenBank/DDBJ whole genome shotgun (WGS) entry which is preliminary data.</text>
</comment>
<sequence length="86" mass="9780">MSIQILSDLHLESPKAYDIFEVVPKAPILALLGDIGYVGTHKDDYLTFLNQQLSQFRAFGPWEPRGLPLRLATNPRHPSRLRRGEP</sequence>
<name>A0A8H6NH10_9PEZI</name>
<reference evidence="1" key="1">
    <citation type="journal article" date="2020" name="Phytopathology">
        <title>Genome Sequence Resources of Colletotrichum truncatum, C. plurivorum, C. musicola, and C. sojae: Four Species Pathogenic to Soybean (Glycine max).</title>
        <authorList>
            <person name="Rogerio F."/>
            <person name="Boufleur T.R."/>
            <person name="Ciampi-Guillardi M."/>
            <person name="Sukno S.A."/>
            <person name="Thon M.R."/>
            <person name="Massola Junior N.S."/>
            <person name="Baroncelli R."/>
        </authorList>
    </citation>
    <scope>NUCLEOTIDE SEQUENCE</scope>
    <source>
        <strain evidence="1">LFN00145</strain>
    </source>
</reference>
<dbReference type="PANTHER" id="PTHR37844">
    <property type="entry name" value="SER/THR PROTEIN PHOSPHATASE SUPERFAMILY (AFU_ORTHOLOGUE AFUA_1G14840)"/>
    <property type="match status" value="1"/>
</dbReference>
<dbReference type="EMBL" id="WIGO01000072">
    <property type="protein sequence ID" value="KAF6832201.1"/>
    <property type="molecule type" value="Genomic_DNA"/>
</dbReference>
<protein>
    <submittedName>
        <fullName evidence="1">Calcineurin-like phosphoesterase</fullName>
    </submittedName>
</protein>
<proteinExistence type="predicted"/>
<dbReference type="InterPro" id="IPR029052">
    <property type="entry name" value="Metallo-depent_PP-like"/>
</dbReference>
<evidence type="ECO:0000313" key="2">
    <source>
        <dbReference type="Proteomes" id="UP000654918"/>
    </source>
</evidence>
<accession>A0A8H6NH10</accession>
<gene>
    <name evidence="1" type="ORF">CPLU01_06300</name>
</gene>
<dbReference type="AlphaFoldDB" id="A0A8H6NH10"/>
<dbReference type="PANTHER" id="PTHR37844:SF2">
    <property type="entry name" value="SER_THR PROTEIN PHOSPHATASE SUPERFAMILY (AFU_ORTHOLOGUE AFUA_1G14840)"/>
    <property type="match status" value="1"/>
</dbReference>
<evidence type="ECO:0000313" key="1">
    <source>
        <dbReference type="EMBL" id="KAF6832201.1"/>
    </source>
</evidence>
<keyword evidence="2" id="KW-1185">Reference proteome</keyword>
<organism evidence="1 2">
    <name type="scientific">Colletotrichum plurivorum</name>
    <dbReference type="NCBI Taxonomy" id="2175906"/>
    <lineage>
        <taxon>Eukaryota</taxon>
        <taxon>Fungi</taxon>
        <taxon>Dikarya</taxon>
        <taxon>Ascomycota</taxon>
        <taxon>Pezizomycotina</taxon>
        <taxon>Sordariomycetes</taxon>
        <taxon>Hypocreomycetidae</taxon>
        <taxon>Glomerellales</taxon>
        <taxon>Glomerellaceae</taxon>
        <taxon>Colletotrichum</taxon>
        <taxon>Colletotrichum orchidearum species complex</taxon>
    </lineage>
</organism>